<sequence length="294" mass="31554">MPGRESRLQVQKTYKLYIGGKFVRSESGRIAAAAGSGDGSIVANYARASRKDFRDAVVAARSAFGGWAKQSAYLRGQILYRAAEMLEMRQGELAAELARSSGAKRAQAEEEATASIDRLVHYAGWTDKFSQLFSSVNPVASSHFNFTSPEATGVVVVVCPDEPSLVAMVSLVAPVILAGNTAVVLASNTKPLPALTFSEIIATSDLPGGVVNILAGERAELAAHFASHMDVNAIVDGSGDEVIGRELQRGGGFNVKRYVRRDLTPAQWRTDAAENPYWILDTVEMKTAWHPIGL</sequence>
<keyword evidence="1 3" id="KW-0560">Oxidoreductase</keyword>
<gene>
    <name evidence="3" type="ORF">AVDCRST_MAG42-2693</name>
</gene>
<dbReference type="Gene3D" id="3.40.605.10">
    <property type="entry name" value="Aldehyde Dehydrogenase, Chain A, domain 1"/>
    <property type="match status" value="1"/>
</dbReference>
<organism evidence="3">
    <name type="scientific">uncultured Chthoniobacterales bacterium</name>
    <dbReference type="NCBI Taxonomy" id="1836801"/>
    <lineage>
        <taxon>Bacteria</taxon>
        <taxon>Pseudomonadati</taxon>
        <taxon>Verrucomicrobiota</taxon>
        <taxon>Spartobacteria</taxon>
        <taxon>Chthoniobacterales</taxon>
        <taxon>environmental samples</taxon>
    </lineage>
</organism>
<dbReference type="PANTHER" id="PTHR11699">
    <property type="entry name" value="ALDEHYDE DEHYDROGENASE-RELATED"/>
    <property type="match status" value="1"/>
</dbReference>
<evidence type="ECO:0000313" key="3">
    <source>
        <dbReference type="EMBL" id="CAA9260548.1"/>
    </source>
</evidence>
<dbReference type="Pfam" id="PF00171">
    <property type="entry name" value="Aldedh"/>
    <property type="match status" value="1"/>
</dbReference>
<dbReference type="EC" id="1.2.1.3" evidence="3"/>
<dbReference type="GO" id="GO:0004029">
    <property type="term" value="F:aldehyde dehydrogenase (NAD+) activity"/>
    <property type="evidence" value="ECO:0007669"/>
    <property type="project" value="UniProtKB-EC"/>
</dbReference>
<accession>A0A6J4IWE6</accession>
<dbReference type="InterPro" id="IPR015590">
    <property type="entry name" value="Aldehyde_DH_dom"/>
</dbReference>
<dbReference type="AlphaFoldDB" id="A0A6J4IWE6"/>
<dbReference type="InterPro" id="IPR016161">
    <property type="entry name" value="Ald_DH/histidinol_DH"/>
</dbReference>
<dbReference type="InterPro" id="IPR016162">
    <property type="entry name" value="Ald_DH_N"/>
</dbReference>
<reference evidence="3" key="1">
    <citation type="submission" date="2020-02" db="EMBL/GenBank/DDBJ databases">
        <authorList>
            <person name="Meier V. D."/>
        </authorList>
    </citation>
    <scope>NUCLEOTIDE SEQUENCE</scope>
    <source>
        <strain evidence="3">AVDCRST_MAG42</strain>
    </source>
</reference>
<feature type="domain" description="Aldehyde dehydrogenase" evidence="2">
    <location>
        <begin position="23"/>
        <end position="257"/>
    </location>
</feature>
<protein>
    <submittedName>
        <fullName evidence="3">Aldehyde dehydrogenase</fullName>
        <ecNumber evidence="3">1.2.1.3</ecNumber>
    </submittedName>
</protein>
<name>A0A6J4IWE6_9BACT</name>
<evidence type="ECO:0000259" key="2">
    <source>
        <dbReference type="Pfam" id="PF00171"/>
    </source>
</evidence>
<proteinExistence type="predicted"/>
<evidence type="ECO:0000256" key="1">
    <source>
        <dbReference type="ARBA" id="ARBA00023002"/>
    </source>
</evidence>
<dbReference type="SUPFAM" id="SSF53720">
    <property type="entry name" value="ALDH-like"/>
    <property type="match status" value="1"/>
</dbReference>
<dbReference type="EMBL" id="CADCTA010000096">
    <property type="protein sequence ID" value="CAA9260548.1"/>
    <property type="molecule type" value="Genomic_DNA"/>
</dbReference>